<dbReference type="NCBIfam" id="TIGR01707">
    <property type="entry name" value="gspI"/>
    <property type="match status" value="1"/>
</dbReference>
<dbReference type="Gene3D" id="3.30.1300.30">
    <property type="entry name" value="GSPII I/J protein-like"/>
    <property type="match status" value="1"/>
</dbReference>
<evidence type="ECO:0000256" key="9">
    <source>
        <dbReference type="RuleBase" id="RU368030"/>
    </source>
</evidence>
<dbReference type="Pfam" id="PF02501">
    <property type="entry name" value="T2SSI"/>
    <property type="match status" value="1"/>
</dbReference>
<evidence type="ECO:0000313" key="11">
    <source>
        <dbReference type="EMBL" id="MBB3927702.1"/>
    </source>
</evidence>
<evidence type="ECO:0000256" key="4">
    <source>
        <dbReference type="ARBA" id="ARBA00022481"/>
    </source>
</evidence>
<dbReference type="PANTHER" id="PTHR38779:SF2">
    <property type="entry name" value="TYPE II SECRETION SYSTEM PROTEIN I-RELATED"/>
    <property type="match status" value="1"/>
</dbReference>
<evidence type="ECO:0000256" key="2">
    <source>
        <dbReference type="ARBA" id="ARBA00008358"/>
    </source>
</evidence>
<evidence type="ECO:0000256" key="8">
    <source>
        <dbReference type="ARBA" id="ARBA00023136"/>
    </source>
</evidence>
<dbReference type="GO" id="GO:0015628">
    <property type="term" value="P:protein secretion by the type II secretion system"/>
    <property type="evidence" value="ECO:0007669"/>
    <property type="project" value="UniProtKB-UniRule"/>
</dbReference>
<evidence type="ECO:0000256" key="6">
    <source>
        <dbReference type="ARBA" id="ARBA00022692"/>
    </source>
</evidence>
<dbReference type="RefSeq" id="WP_284278104.1">
    <property type="nucleotide sequence ID" value="NZ_BSPS01000046.1"/>
</dbReference>
<keyword evidence="6 9" id="KW-0812">Transmembrane</keyword>
<proteinExistence type="inferred from homology"/>
<evidence type="ECO:0000256" key="5">
    <source>
        <dbReference type="ARBA" id="ARBA00022519"/>
    </source>
</evidence>
<comment type="subcellular location">
    <subcellularLocation>
        <location evidence="1 9">Cell inner membrane</location>
        <topology evidence="1 9">Single-pass membrane protein</topology>
    </subcellularLocation>
</comment>
<protein>
    <recommendedName>
        <fullName evidence="9">Type II secretion system protein I</fullName>
        <shortName evidence="9">T2SS minor pseudopilin I</shortName>
    </recommendedName>
</protein>
<feature type="transmembrane region" description="Helical" evidence="9">
    <location>
        <begin position="12"/>
        <end position="33"/>
    </location>
</feature>
<dbReference type="InterPro" id="IPR010052">
    <property type="entry name" value="T2SS_protein-GspI"/>
</dbReference>
<dbReference type="GO" id="GO:0015627">
    <property type="term" value="C:type II protein secretion system complex"/>
    <property type="evidence" value="ECO:0007669"/>
    <property type="project" value="UniProtKB-UniRule"/>
</dbReference>
<reference evidence="11 12" key="1">
    <citation type="submission" date="2020-08" db="EMBL/GenBank/DDBJ databases">
        <title>Genomic Encyclopedia of Type Strains, Phase IV (KMG-IV): sequencing the most valuable type-strain genomes for metagenomic binning, comparative biology and taxonomic classification.</title>
        <authorList>
            <person name="Goeker M."/>
        </authorList>
    </citation>
    <scope>NUCLEOTIDE SEQUENCE [LARGE SCALE GENOMIC DNA]</scope>
    <source>
        <strain evidence="11 12">DSM 26189</strain>
    </source>
</reference>
<dbReference type="Pfam" id="PF07963">
    <property type="entry name" value="N_methyl"/>
    <property type="match status" value="1"/>
</dbReference>
<gene>
    <name evidence="11" type="ORF">GGR43_003435</name>
</gene>
<comment type="PTM">
    <text evidence="9">Cleaved by prepilin peptidase.</text>
</comment>
<sequence>MGERGRLDSTEGFTLLEMLVALAVFSLAALALIRLQAVAVRATADLDQRQMARIVARNQMVDLLTSPDMLAIGEEQGEAENGGRQWHWERKVARTGEEGVVRIDLRVTGAADASPVVLTFLREQPR</sequence>
<accession>A0A7W6FRH3</accession>
<feature type="domain" description="Type II secretion system protein GspI C-terminal" evidence="10">
    <location>
        <begin position="46"/>
        <end position="115"/>
    </location>
</feature>
<dbReference type="InterPro" id="IPR003413">
    <property type="entry name" value="T2SS_GspI_C"/>
</dbReference>
<keyword evidence="12" id="KW-1185">Reference proteome</keyword>
<keyword evidence="8 9" id="KW-0472">Membrane</keyword>
<comment type="function">
    <text evidence="9">Component of the type II secretion system required for the energy-dependent secretion of extracellular factors such as proteases and toxins from the periplasm.</text>
</comment>
<dbReference type="InterPro" id="IPR012902">
    <property type="entry name" value="N_methyl_site"/>
</dbReference>
<keyword evidence="4 9" id="KW-0488">Methylation</keyword>
<comment type="subunit">
    <text evidence="9">Type II secretion is composed of four main components: the outer membrane complex, the inner membrane complex, the cytoplasmic secretion ATPase and the periplasm-spanning pseudopilus.</text>
</comment>
<dbReference type="EMBL" id="JACIDT010000014">
    <property type="protein sequence ID" value="MBB3927702.1"/>
    <property type="molecule type" value="Genomic_DNA"/>
</dbReference>
<dbReference type="NCBIfam" id="TIGR02532">
    <property type="entry name" value="IV_pilin_GFxxxE"/>
    <property type="match status" value="1"/>
</dbReference>
<dbReference type="PANTHER" id="PTHR38779">
    <property type="entry name" value="TYPE II SECRETION SYSTEM PROTEIN I-RELATED"/>
    <property type="match status" value="1"/>
</dbReference>
<evidence type="ECO:0000256" key="3">
    <source>
        <dbReference type="ARBA" id="ARBA00022475"/>
    </source>
</evidence>
<dbReference type="GO" id="GO:0005886">
    <property type="term" value="C:plasma membrane"/>
    <property type="evidence" value="ECO:0007669"/>
    <property type="project" value="UniProtKB-SubCell"/>
</dbReference>
<keyword evidence="7 9" id="KW-1133">Transmembrane helix</keyword>
<dbReference type="SUPFAM" id="SSF54523">
    <property type="entry name" value="Pili subunits"/>
    <property type="match status" value="1"/>
</dbReference>
<dbReference type="Proteomes" id="UP000571950">
    <property type="component" value="Unassembled WGS sequence"/>
</dbReference>
<organism evidence="11 12">
    <name type="scientific">Sphingobium jiangsuense</name>
    <dbReference type="NCBI Taxonomy" id="870476"/>
    <lineage>
        <taxon>Bacteria</taxon>
        <taxon>Pseudomonadati</taxon>
        <taxon>Pseudomonadota</taxon>
        <taxon>Alphaproteobacteria</taxon>
        <taxon>Sphingomonadales</taxon>
        <taxon>Sphingomonadaceae</taxon>
        <taxon>Sphingobium</taxon>
    </lineage>
</organism>
<dbReference type="PROSITE" id="PS00409">
    <property type="entry name" value="PROKAR_NTER_METHYL"/>
    <property type="match status" value="1"/>
</dbReference>
<evidence type="ECO:0000256" key="7">
    <source>
        <dbReference type="ARBA" id="ARBA00022989"/>
    </source>
</evidence>
<dbReference type="InterPro" id="IPR045584">
    <property type="entry name" value="Pilin-like"/>
</dbReference>
<evidence type="ECO:0000256" key="1">
    <source>
        <dbReference type="ARBA" id="ARBA00004377"/>
    </source>
</evidence>
<comment type="similarity">
    <text evidence="2 9">Belongs to the GSP I family.</text>
</comment>
<name>A0A7W6FRH3_9SPHN</name>
<dbReference type="AlphaFoldDB" id="A0A7W6FRH3"/>
<comment type="caution">
    <text evidence="11">The sequence shown here is derived from an EMBL/GenBank/DDBJ whole genome shotgun (WGS) entry which is preliminary data.</text>
</comment>
<keyword evidence="3" id="KW-1003">Cell membrane</keyword>
<evidence type="ECO:0000313" key="12">
    <source>
        <dbReference type="Proteomes" id="UP000571950"/>
    </source>
</evidence>
<evidence type="ECO:0000259" key="10">
    <source>
        <dbReference type="Pfam" id="PF02501"/>
    </source>
</evidence>
<keyword evidence="5 9" id="KW-0997">Cell inner membrane</keyword>